<dbReference type="PROSITE" id="PS50893">
    <property type="entry name" value="ABC_TRANSPORTER_2"/>
    <property type="match status" value="1"/>
</dbReference>
<evidence type="ECO:0000256" key="2">
    <source>
        <dbReference type="ARBA" id="ARBA00022448"/>
    </source>
</evidence>
<reference evidence="6 7" key="1">
    <citation type="submission" date="2022-04" db="EMBL/GenBank/DDBJ databases">
        <title>Identification of a novel bacterium isolated from mangrove sediments.</title>
        <authorList>
            <person name="Pan X."/>
        </authorList>
    </citation>
    <scope>NUCLEOTIDE SEQUENCE [LARGE SCALE GENOMIC DNA]</scope>
    <source>
        <strain evidence="6 7">B2638</strain>
    </source>
</reference>
<dbReference type="InterPro" id="IPR003593">
    <property type="entry name" value="AAA+_ATPase"/>
</dbReference>
<dbReference type="InterPro" id="IPR050683">
    <property type="entry name" value="Bact_Polysacc_Export_ATP-bd"/>
</dbReference>
<evidence type="ECO:0000313" key="7">
    <source>
        <dbReference type="Proteomes" id="UP001202281"/>
    </source>
</evidence>
<dbReference type="InterPro" id="IPR003439">
    <property type="entry name" value="ABC_transporter-like_ATP-bd"/>
</dbReference>
<dbReference type="Proteomes" id="UP001202281">
    <property type="component" value="Unassembled WGS sequence"/>
</dbReference>
<organism evidence="6 7">
    <name type="scientific">Novosphingobium beihaiensis</name>
    <dbReference type="NCBI Taxonomy" id="2930389"/>
    <lineage>
        <taxon>Bacteria</taxon>
        <taxon>Pseudomonadati</taxon>
        <taxon>Pseudomonadota</taxon>
        <taxon>Alphaproteobacteria</taxon>
        <taxon>Sphingomonadales</taxon>
        <taxon>Sphingomonadaceae</taxon>
        <taxon>Novosphingobium</taxon>
    </lineage>
</organism>
<dbReference type="PANTHER" id="PTHR46743:SF2">
    <property type="entry name" value="TEICHOIC ACIDS EXPORT ATP-BINDING PROTEIN TAGH"/>
    <property type="match status" value="1"/>
</dbReference>
<dbReference type="EMBL" id="JALHLG010000032">
    <property type="protein sequence ID" value="MCJ2188353.1"/>
    <property type="molecule type" value="Genomic_DNA"/>
</dbReference>
<proteinExistence type="inferred from homology"/>
<accession>A0ABT0BTH1</accession>
<keyword evidence="3" id="KW-0547">Nucleotide-binding</keyword>
<name>A0ABT0BTH1_9SPHN</name>
<dbReference type="Pfam" id="PF00005">
    <property type="entry name" value="ABC_tran"/>
    <property type="match status" value="1"/>
</dbReference>
<dbReference type="RefSeq" id="WP_243922958.1">
    <property type="nucleotide sequence ID" value="NZ_JALHLG010000032.1"/>
</dbReference>
<comment type="caution">
    <text evidence="6">The sequence shown here is derived from an EMBL/GenBank/DDBJ whole genome shotgun (WGS) entry which is preliminary data.</text>
</comment>
<evidence type="ECO:0000256" key="3">
    <source>
        <dbReference type="ARBA" id="ARBA00022741"/>
    </source>
</evidence>
<feature type="domain" description="ABC transporter" evidence="5">
    <location>
        <begin position="6"/>
        <end position="221"/>
    </location>
</feature>
<dbReference type="GO" id="GO:0005524">
    <property type="term" value="F:ATP binding"/>
    <property type="evidence" value="ECO:0007669"/>
    <property type="project" value="UniProtKB-KW"/>
</dbReference>
<keyword evidence="4 6" id="KW-0067">ATP-binding</keyword>
<dbReference type="CDD" id="cd03220">
    <property type="entry name" value="ABC_KpsT_Wzt"/>
    <property type="match status" value="1"/>
</dbReference>
<sequence length="221" mass="24927">MTPGPIILENITKIYRTRVGPHRVLDNVSLTIQPGDKIGVLGPNGAGKSTLVRIVSGAEEPTRGKITRGMSISWPMGFVGGFQSSLTGYDNFKFICRVYGENAKELYPFVQDFSELGHFLREPVRSYSSGMRARLAFAISMAIDFDCLIIDEVIAVGDKHFQEKSRTELLERRKHKTMVIITHEMHFIRENCNLVYVVRGGELHRFEDIEEGICFHESAFG</sequence>
<comment type="similarity">
    <text evidence="1">Belongs to the ABC transporter superfamily.</text>
</comment>
<evidence type="ECO:0000256" key="1">
    <source>
        <dbReference type="ARBA" id="ARBA00005417"/>
    </source>
</evidence>
<evidence type="ECO:0000256" key="4">
    <source>
        <dbReference type="ARBA" id="ARBA00022840"/>
    </source>
</evidence>
<evidence type="ECO:0000259" key="5">
    <source>
        <dbReference type="PROSITE" id="PS50893"/>
    </source>
</evidence>
<dbReference type="SUPFAM" id="SSF52540">
    <property type="entry name" value="P-loop containing nucleoside triphosphate hydrolases"/>
    <property type="match status" value="1"/>
</dbReference>
<dbReference type="InterPro" id="IPR027417">
    <property type="entry name" value="P-loop_NTPase"/>
</dbReference>
<dbReference type="SMART" id="SM00382">
    <property type="entry name" value="AAA"/>
    <property type="match status" value="1"/>
</dbReference>
<dbReference type="InterPro" id="IPR015860">
    <property type="entry name" value="ABC_transpr_TagH-like"/>
</dbReference>
<dbReference type="PANTHER" id="PTHR46743">
    <property type="entry name" value="TEICHOIC ACIDS EXPORT ATP-BINDING PROTEIN TAGH"/>
    <property type="match status" value="1"/>
</dbReference>
<gene>
    <name evidence="6" type="ORF">MTR66_16215</name>
</gene>
<keyword evidence="7" id="KW-1185">Reference proteome</keyword>
<dbReference type="Gene3D" id="3.40.50.300">
    <property type="entry name" value="P-loop containing nucleotide triphosphate hydrolases"/>
    <property type="match status" value="1"/>
</dbReference>
<keyword evidence="2" id="KW-0813">Transport</keyword>
<protein>
    <submittedName>
        <fullName evidence="6">ABC transporter ATP-binding protein</fullName>
    </submittedName>
</protein>
<dbReference type="PROSITE" id="PS00211">
    <property type="entry name" value="ABC_TRANSPORTER_1"/>
    <property type="match status" value="1"/>
</dbReference>
<dbReference type="InterPro" id="IPR017871">
    <property type="entry name" value="ABC_transporter-like_CS"/>
</dbReference>
<evidence type="ECO:0000313" key="6">
    <source>
        <dbReference type="EMBL" id="MCJ2188353.1"/>
    </source>
</evidence>